<gene>
    <name evidence="5" type="ORF">VVD49_17045</name>
</gene>
<keyword evidence="3 5" id="KW-0378">Hydrolase</keyword>
<dbReference type="InterPro" id="IPR051400">
    <property type="entry name" value="HAD-like_hydrolase"/>
</dbReference>
<dbReference type="PRINTS" id="PR00413">
    <property type="entry name" value="HADHALOGNASE"/>
</dbReference>
<dbReference type="PANTHER" id="PTHR46470">
    <property type="entry name" value="N-ACYLNEURAMINATE-9-PHOSPHATASE"/>
    <property type="match status" value="1"/>
</dbReference>
<keyword evidence="2" id="KW-0479">Metal-binding</keyword>
<dbReference type="Gene3D" id="3.40.50.1000">
    <property type="entry name" value="HAD superfamily/HAD-like"/>
    <property type="match status" value="1"/>
</dbReference>
<comment type="caution">
    <text evidence="5">The sequence shown here is derived from an EMBL/GenBank/DDBJ whole genome shotgun (WGS) entry which is preliminary data.</text>
</comment>
<dbReference type="Pfam" id="PF00702">
    <property type="entry name" value="Hydrolase"/>
    <property type="match status" value="1"/>
</dbReference>
<dbReference type="EMBL" id="JAYXHS010000003">
    <property type="protein sequence ID" value="MEC5387440.1"/>
    <property type="molecule type" value="Genomic_DNA"/>
</dbReference>
<organism evidence="5 6">
    <name type="scientific">Uliginosibacterium silvisoli</name>
    <dbReference type="NCBI Taxonomy" id="3114758"/>
    <lineage>
        <taxon>Bacteria</taxon>
        <taxon>Pseudomonadati</taxon>
        <taxon>Pseudomonadota</taxon>
        <taxon>Betaproteobacteria</taxon>
        <taxon>Rhodocyclales</taxon>
        <taxon>Zoogloeaceae</taxon>
        <taxon>Uliginosibacterium</taxon>
    </lineage>
</organism>
<comment type="cofactor">
    <cofactor evidence="1">
        <name>Mg(2+)</name>
        <dbReference type="ChEBI" id="CHEBI:18420"/>
    </cofactor>
</comment>
<dbReference type="SUPFAM" id="SSF56784">
    <property type="entry name" value="HAD-like"/>
    <property type="match status" value="1"/>
</dbReference>
<dbReference type="GO" id="GO:0016787">
    <property type="term" value="F:hydrolase activity"/>
    <property type="evidence" value="ECO:0007669"/>
    <property type="project" value="UniProtKB-KW"/>
</dbReference>
<reference evidence="5 6" key="1">
    <citation type="submission" date="2024-01" db="EMBL/GenBank/DDBJ databases">
        <title>Uliginosibacterium soil sp. nov.</title>
        <authorList>
            <person name="Lv Y."/>
        </authorList>
    </citation>
    <scope>NUCLEOTIDE SEQUENCE [LARGE SCALE GENOMIC DNA]</scope>
    <source>
        <strain evidence="5 6">H3</strain>
    </source>
</reference>
<evidence type="ECO:0000256" key="1">
    <source>
        <dbReference type="ARBA" id="ARBA00001946"/>
    </source>
</evidence>
<dbReference type="Proteomes" id="UP001331561">
    <property type="component" value="Unassembled WGS sequence"/>
</dbReference>
<dbReference type="InterPro" id="IPR006439">
    <property type="entry name" value="HAD-SF_hydro_IA"/>
</dbReference>
<evidence type="ECO:0000313" key="6">
    <source>
        <dbReference type="Proteomes" id="UP001331561"/>
    </source>
</evidence>
<keyword evidence="4" id="KW-0460">Magnesium</keyword>
<keyword evidence="6" id="KW-1185">Reference proteome</keyword>
<dbReference type="InterPro" id="IPR023214">
    <property type="entry name" value="HAD_sf"/>
</dbReference>
<protein>
    <submittedName>
        <fullName evidence="5">HAD family hydrolase</fullName>
        <ecNumber evidence="5">3.1.3.-</ecNumber>
    </submittedName>
</protein>
<proteinExistence type="predicted"/>
<dbReference type="Gene3D" id="1.20.120.710">
    <property type="entry name" value="Haloacid dehalogenase hydrolase-like domain"/>
    <property type="match status" value="1"/>
</dbReference>
<dbReference type="NCBIfam" id="TIGR01509">
    <property type="entry name" value="HAD-SF-IA-v3"/>
    <property type="match status" value="1"/>
</dbReference>
<accession>A0ABU6K842</accession>
<dbReference type="SFLD" id="SFLDS00003">
    <property type="entry name" value="Haloacid_Dehalogenase"/>
    <property type="match status" value="1"/>
</dbReference>
<dbReference type="NCBIfam" id="TIGR01549">
    <property type="entry name" value="HAD-SF-IA-v1"/>
    <property type="match status" value="1"/>
</dbReference>
<evidence type="ECO:0000256" key="2">
    <source>
        <dbReference type="ARBA" id="ARBA00022723"/>
    </source>
</evidence>
<dbReference type="RefSeq" id="WP_327600409.1">
    <property type="nucleotide sequence ID" value="NZ_JAYXHS010000003.1"/>
</dbReference>
<evidence type="ECO:0000256" key="3">
    <source>
        <dbReference type="ARBA" id="ARBA00022801"/>
    </source>
</evidence>
<dbReference type="PANTHER" id="PTHR46470:SF2">
    <property type="entry name" value="GLYCERALDEHYDE 3-PHOSPHATE PHOSPHATASE"/>
    <property type="match status" value="1"/>
</dbReference>
<dbReference type="InterPro" id="IPR036412">
    <property type="entry name" value="HAD-like_sf"/>
</dbReference>
<evidence type="ECO:0000313" key="5">
    <source>
        <dbReference type="EMBL" id="MEC5387440.1"/>
    </source>
</evidence>
<dbReference type="EC" id="3.1.3.-" evidence="5"/>
<sequence length="223" mass="24809">MGSHAGVVFDLDETLVNRRDSLTRYAMSLWAAQRGRQPLDQPAFVTRFHALDNGGRTPRKVFFERFTSELLPHVTAADFENHFYDGAWAEPILFDDVVSVLGELRLRDYRIGIISNGGQRAQSAKILNSPLRDLVDDFLISESFGATKPDAAIFKAMAERLDLDVARTWFVGDDPVADIVGGLRAGFKAVWVERHTSWPEAEPAVYTARITALGDLRSVMGLA</sequence>
<evidence type="ECO:0000256" key="4">
    <source>
        <dbReference type="ARBA" id="ARBA00022842"/>
    </source>
</evidence>
<dbReference type="SFLD" id="SFLDG01129">
    <property type="entry name" value="C1.5:_HAD__Beta-PGM__Phosphata"/>
    <property type="match status" value="1"/>
</dbReference>
<name>A0ABU6K842_9RHOO</name>